<evidence type="ECO:0000259" key="3">
    <source>
        <dbReference type="PROSITE" id="PS50015"/>
    </source>
</evidence>
<dbReference type="Gene3D" id="1.10.225.10">
    <property type="entry name" value="Saposin-like"/>
    <property type="match status" value="1"/>
</dbReference>
<organism evidence="4 5">
    <name type="scientific">Strongyloides papillosus</name>
    <name type="common">Intestinal threadworm</name>
    <dbReference type="NCBI Taxonomy" id="174720"/>
    <lineage>
        <taxon>Eukaryota</taxon>
        <taxon>Metazoa</taxon>
        <taxon>Ecdysozoa</taxon>
        <taxon>Nematoda</taxon>
        <taxon>Chromadorea</taxon>
        <taxon>Rhabditida</taxon>
        <taxon>Tylenchina</taxon>
        <taxon>Panagrolaimomorpha</taxon>
        <taxon>Strongyloidoidea</taxon>
        <taxon>Strongyloididae</taxon>
        <taxon>Strongyloides</taxon>
    </lineage>
</organism>
<sequence length="96" mass="11460">MKFLIFFLLTFKFLLTFEEPITCSPCITFFDDLKYLNQEGVNTADELKNMCNEITLDSQYLNVICKRYMVRNLDTITREIKALKDSEEICREIYFC</sequence>
<dbReference type="WBParaSite" id="SPAL_0001481600.1">
    <property type="protein sequence ID" value="SPAL_0001481600.1"/>
    <property type="gene ID" value="SPAL_0001481600"/>
</dbReference>
<dbReference type="PROSITE" id="PS50015">
    <property type="entry name" value="SAP_B"/>
    <property type="match status" value="1"/>
</dbReference>
<evidence type="ECO:0000256" key="1">
    <source>
        <dbReference type="ARBA" id="ARBA00023157"/>
    </source>
</evidence>
<reference evidence="5" key="1">
    <citation type="submission" date="2017-02" db="UniProtKB">
        <authorList>
            <consortium name="WormBaseParasite"/>
        </authorList>
    </citation>
    <scope>IDENTIFICATION</scope>
</reference>
<keyword evidence="4" id="KW-1185">Reference proteome</keyword>
<feature type="chain" id="PRO_5005895651" evidence="2">
    <location>
        <begin position="17"/>
        <end position="96"/>
    </location>
</feature>
<evidence type="ECO:0000313" key="4">
    <source>
        <dbReference type="Proteomes" id="UP000046392"/>
    </source>
</evidence>
<feature type="domain" description="Saposin B-type" evidence="3">
    <location>
        <begin position="19"/>
        <end position="96"/>
    </location>
</feature>
<name>A0A0N5CA92_STREA</name>
<evidence type="ECO:0000313" key="5">
    <source>
        <dbReference type="WBParaSite" id="SPAL_0001481600.1"/>
    </source>
</evidence>
<keyword evidence="1" id="KW-1015">Disulfide bond</keyword>
<keyword evidence="2" id="KW-0732">Signal</keyword>
<dbReference type="InterPro" id="IPR011001">
    <property type="entry name" value="Saposin-like"/>
</dbReference>
<dbReference type="AlphaFoldDB" id="A0A0N5CA92"/>
<evidence type="ECO:0000256" key="2">
    <source>
        <dbReference type="SAM" id="SignalP"/>
    </source>
</evidence>
<dbReference type="Proteomes" id="UP000046392">
    <property type="component" value="Unplaced"/>
</dbReference>
<dbReference type="InterPro" id="IPR008139">
    <property type="entry name" value="SaposinB_dom"/>
</dbReference>
<accession>A0A0N5CA92</accession>
<proteinExistence type="predicted"/>
<dbReference type="SUPFAM" id="SSF47862">
    <property type="entry name" value="Saposin"/>
    <property type="match status" value="1"/>
</dbReference>
<feature type="signal peptide" evidence="2">
    <location>
        <begin position="1"/>
        <end position="16"/>
    </location>
</feature>
<protein>
    <submittedName>
        <fullName evidence="5">Saposin B-type domain-containing protein</fullName>
    </submittedName>
</protein>